<evidence type="ECO:0000313" key="2">
    <source>
        <dbReference type="EMBL" id="MBB3728066.1"/>
    </source>
</evidence>
<proteinExistence type="predicted"/>
<dbReference type="RefSeq" id="WP_183649521.1">
    <property type="nucleotide sequence ID" value="NZ_BAAAXX010000039.1"/>
</dbReference>
<keyword evidence="3" id="KW-1185">Reference proteome</keyword>
<evidence type="ECO:0000256" key="1">
    <source>
        <dbReference type="SAM" id="MobiDB-lite"/>
    </source>
</evidence>
<dbReference type="Proteomes" id="UP000579945">
    <property type="component" value="Unassembled WGS sequence"/>
</dbReference>
<comment type="caution">
    <text evidence="2">The sequence shown here is derived from an EMBL/GenBank/DDBJ whole genome shotgun (WGS) entry which is preliminary data.</text>
</comment>
<gene>
    <name evidence="2" type="ORF">FHR33_003926</name>
</gene>
<accession>A0A7W5V555</accession>
<dbReference type="AlphaFoldDB" id="A0A7W5V555"/>
<dbReference type="EMBL" id="JACIBV010000001">
    <property type="protein sequence ID" value="MBB3728066.1"/>
    <property type="molecule type" value="Genomic_DNA"/>
</dbReference>
<dbReference type="GeneID" id="95390329"/>
<organism evidence="2 3">
    <name type="scientific">Nonomuraea dietziae</name>
    <dbReference type="NCBI Taxonomy" id="65515"/>
    <lineage>
        <taxon>Bacteria</taxon>
        <taxon>Bacillati</taxon>
        <taxon>Actinomycetota</taxon>
        <taxon>Actinomycetes</taxon>
        <taxon>Streptosporangiales</taxon>
        <taxon>Streptosporangiaceae</taxon>
        <taxon>Nonomuraea</taxon>
    </lineage>
</organism>
<evidence type="ECO:0000313" key="3">
    <source>
        <dbReference type="Proteomes" id="UP000579945"/>
    </source>
</evidence>
<name>A0A7W5V555_9ACTN</name>
<feature type="compositionally biased region" description="Basic residues" evidence="1">
    <location>
        <begin position="14"/>
        <end position="23"/>
    </location>
</feature>
<feature type="region of interest" description="Disordered" evidence="1">
    <location>
        <begin position="1"/>
        <end position="36"/>
    </location>
</feature>
<protein>
    <submittedName>
        <fullName evidence="2">Uncharacterized protein</fullName>
    </submittedName>
</protein>
<sequence length="99" mass="10368">MFGSIEMVAEGRARARNSSKPRCRCPSPPPQRTAGACSAGDAAAGLATLRLLEEDSPVSEVCCAPCGPFNLLAAMALWVGLAIDPAELRSEVLVVRTVR</sequence>
<reference evidence="2 3" key="1">
    <citation type="submission" date="2020-08" db="EMBL/GenBank/DDBJ databases">
        <title>Sequencing the genomes of 1000 actinobacteria strains.</title>
        <authorList>
            <person name="Klenk H.-P."/>
        </authorList>
    </citation>
    <scope>NUCLEOTIDE SEQUENCE [LARGE SCALE GENOMIC DNA]</scope>
    <source>
        <strain evidence="2 3">DSM 44320</strain>
    </source>
</reference>